<keyword evidence="5" id="KW-0326">Glycosidase</keyword>
<dbReference type="EMBL" id="CP002629">
    <property type="protein sequence ID" value="AEB08166.1"/>
    <property type="molecule type" value="Genomic_DNA"/>
</dbReference>
<keyword evidence="8" id="KW-1185">Reference proteome</keyword>
<sequence>MTKPWGQMLMVGIPGLHLDEVARTLIRDLQVGGIILFKRNISHPQQVAELIDACQQTALAASGYPLLVAVDQEGGPVQRFRHPWLETPSARQMGAAGDLAAIEHSAQRVAQELQLMGVNVNLAPVLDVARNPDCPLWERSYSADPEAVVRCGLAAVRGYLAGGVLPVVKHFPGLGATRLDSHLDLPTVEGGTDAGNEDLFPFREAITAGIPAVMCAHLLVPSWDSNLPTSLSPVAVTRILRQHLKFFGLIFSDDLEMGAITRKWPVPEAARRAVAAGIDIILICEQIENVKKTLAALSQSPELESRLRSAWQRIQQYKKTLPQLRLNLEAIQARFASGH</sequence>
<protein>
    <recommendedName>
        <fullName evidence="3">beta-N-acetylhexosaminidase</fullName>
        <ecNumber evidence="3">3.2.1.52</ecNumber>
    </recommendedName>
</protein>
<dbReference type="InterPro" id="IPR050226">
    <property type="entry name" value="NagZ_Beta-hexosaminidase"/>
</dbReference>
<dbReference type="OrthoDB" id="9781691at2"/>
<dbReference type="InterPro" id="IPR017853">
    <property type="entry name" value="GH"/>
</dbReference>
<dbReference type="AlphaFoldDB" id="F2NEH6"/>
<name>F2NEH6_DESAR</name>
<dbReference type="SUPFAM" id="SSF51445">
    <property type="entry name" value="(Trans)glycosidases"/>
    <property type="match status" value="1"/>
</dbReference>
<dbReference type="STRING" id="880072.Desac_0274"/>
<evidence type="ECO:0000313" key="8">
    <source>
        <dbReference type="Proteomes" id="UP000000483"/>
    </source>
</evidence>
<comment type="similarity">
    <text evidence="2">Belongs to the glycosyl hydrolase 3 family.</text>
</comment>
<dbReference type="PANTHER" id="PTHR30480:SF13">
    <property type="entry name" value="BETA-HEXOSAMINIDASE"/>
    <property type="match status" value="1"/>
</dbReference>
<gene>
    <name evidence="7" type="ordered locus">Desac_0274</name>
</gene>
<accession>F2NEH6</accession>
<dbReference type="EC" id="3.2.1.52" evidence="3"/>
<dbReference type="HOGENOM" id="CLU_008392_0_1_7"/>
<dbReference type="GO" id="GO:0004563">
    <property type="term" value="F:beta-N-acetylhexosaminidase activity"/>
    <property type="evidence" value="ECO:0007669"/>
    <property type="project" value="UniProtKB-EC"/>
</dbReference>
<dbReference type="KEGG" id="dao:Desac_0274"/>
<reference evidence="8" key="2">
    <citation type="submission" date="2011-03" db="EMBL/GenBank/DDBJ databases">
        <title>The complete genome of Desulfobacca acetoxidans DSM 11109.</title>
        <authorList>
            <consortium name="US DOE Joint Genome Institute (JGI-PGF)"/>
            <person name="Lucas S."/>
            <person name="Copeland A."/>
            <person name="Lapidus A."/>
            <person name="Bruce D."/>
            <person name="Goodwin L."/>
            <person name="Pitluck S."/>
            <person name="Peters L."/>
            <person name="Kyrpides N."/>
            <person name="Mavromatis K."/>
            <person name="Ivanova N."/>
            <person name="Ovchinnikova G."/>
            <person name="Teshima H."/>
            <person name="Detter J.C."/>
            <person name="Han C."/>
            <person name="Land M."/>
            <person name="Hauser L."/>
            <person name="Markowitz V."/>
            <person name="Cheng J.-F."/>
            <person name="Hugenholtz P."/>
            <person name="Woyke T."/>
            <person name="Wu D."/>
            <person name="Spring S."/>
            <person name="Schueler E."/>
            <person name="Brambilla E."/>
            <person name="Klenk H.-P."/>
            <person name="Eisen J.A."/>
        </authorList>
    </citation>
    <scope>NUCLEOTIDE SEQUENCE [LARGE SCALE GENOMIC DNA]</scope>
    <source>
        <strain evidence="8">ATCC 700848 / DSM 11109 / ASRB2</strain>
    </source>
</reference>
<dbReference type="Proteomes" id="UP000000483">
    <property type="component" value="Chromosome"/>
</dbReference>
<evidence type="ECO:0000256" key="5">
    <source>
        <dbReference type="ARBA" id="ARBA00023295"/>
    </source>
</evidence>
<dbReference type="RefSeq" id="WP_013705279.1">
    <property type="nucleotide sequence ID" value="NC_015388.1"/>
</dbReference>
<organism evidence="7 8">
    <name type="scientific">Desulfobacca acetoxidans (strain ATCC 700848 / DSM 11109 / ASRB2)</name>
    <dbReference type="NCBI Taxonomy" id="880072"/>
    <lineage>
        <taxon>Bacteria</taxon>
        <taxon>Pseudomonadati</taxon>
        <taxon>Thermodesulfobacteriota</taxon>
        <taxon>Desulfobaccia</taxon>
        <taxon>Desulfobaccales</taxon>
        <taxon>Desulfobaccaceae</taxon>
        <taxon>Desulfobacca</taxon>
    </lineage>
</organism>
<dbReference type="Gene3D" id="3.20.20.300">
    <property type="entry name" value="Glycoside hydrolase, family 3, N-terminal domain"/>
    <property type="match status" value="1"/>
</dbReference>
<keyword evidence="4 7" id="KW-0378">Hydrolase</keyword>
<dbReference type="NCBIfam" id="NF003740">
    <property type="entry name" value="PRK05337.1"/>
    <property type="match status" value="1"/>
</dbReference>
<evidence type="ECO:0000256" key="4">
    <source>
        <dbReference type="ARBA" id="ARBA00022801"/>
    </source>
</evidence>
<evidence type="ECO:0000313" key="7">
    <source>
        <dbReference type="EMBL" id="AEB08166.1"/>
    </source>
</evidence>
<evidence type="ECO:0000256" key="1">
    <source>
        <dbReference type="ARBA" id="ARBA00001231"/>
    </source>
</evidence>
<feature type="domain" description="Glycoside hydrolase family 3 N-terminal" evidence="6">
    <location>
        <begin position="6"/>
        <end position="315"/>
    </location>
</feature>
<dbReference type="GO" id="GO:0009254">
    <property type="term" value="P:peptidoglycan turnover"/>
    <property type="evidence" value="ECO:0007669"/>
    <property type="project" value="TreeGrafter"/>
</dbReference>
<dbReference type="InterPro" id="IPR001764">
    <property type="entry name" value="Glyco_hydro_3_N"/>
</dbReference>
<dbReference type="eggNOG" id="COG1472">
    <property type="taxonomic scope" value="Bacteria"/>
</dbReference>
<dbReference type="InterPro" id="IPR036962">
    <property type="entry name" value="Glyco_hydro_3_N_sf"/>
</dbReference>
<evidence type="ECO:0000259" key="6">
    <source>
        <dbReference type="Pfam" id="PF00933"/>
    </source>
</evidence>
<proteinExistence type="inferred from homology"/>
<reference evidence="7 8" key="1">
    <citation type="journal article" date="2011" name="Stand. Genomic Sci.">
        <title>Complete genome sequence of the acetate-degrading sulfate reducer Desulfobacca acetoxidans type strain (ASRB2).</title>
        <authorList>
            <person name="Goker M."/>
            <person name="Teshima H."/>
            <person name="Lapidus A."/>
            <person name="Nolan M."/>
            <person name="Lucas S."/>
            <person name="Hammon N."/>
            <person name="Deshpande S."/>
            <person name="Cheng J.F."/>
            <person name="Tapia R."/>
            <person name="Han C."/>
            <person name="Goodwin L."/>
            <person name="Pitluck S."/>
            <person name="Huntemann M."/>
            <person name="Liolios K."/>
            <person name="Ivanova N."/>
            <person name="Pagani I."/>
            <person name="Mavromatis K."/>
            <person name="Ovchinikova G."/>
            <person name="Pati A."/>
            <person name="Chen A."/>
            <person name="Palaniappan K."/>
            <person name="Land M."/>
            <person name="Hauser L."/>
            <person name="Brambilla E.M."/>
            <person name="Rohde M."/>
            <person name="Spring S."/>
            <person name="Detter J.C."/>
            <person name="Woyke T."/>
            <person name="Bristow J."/>
            <person name="Eisen J.A."/>
            <person name="Markowitz V."/>
            <person name="Hugenholtz P."/>
            <person name="Kyrpides N.C."/>
            <person name="Klenk H.P."/>
        </authorList>
    </citation>
    <scope>NUCLEOTIDE SEQUENCE [LARGE SCALE GENOMIC DNA]</scope>
    <source>
        <strain evidence="8">ATCC 700848 / DSM 11109 / ASRB2</strain>
    </source>
</reference>
<evidence type="ECO:0000256" key="3">
    <source>
        <dbReference type="ARBA" id="ARBA00012663"/>
    </source>
</evidence>
<dbReference type="GO" id="GO:0005975">
    <property type="term" value="P:carbohydrate metabolic process"/>
    <property type="evidence" value="ECO:0007669"/>
    <property type="project" value="InterPro"/>
</dbReference>
<dbReference type="PANTHER" id="PTHR30480">
    <property type="entry name" value="BETA-HEXOSAMINIDASE-RELATED"/>
    <property type="match status" value="1"/>
</dbReference>
<evidence type="ECO:0000256" key="2">
    <source>
        <dbReference type="ARBA" id="ARBA00005336"/>
    </source>
</evidence>
<dbReference type="Pfam" id="PF00933">
    <property type="entry name" value="Glyco_hydro_3"/>
    <property type="match status" value="1"/>
</dbReference>
<comment type="catalytic activity">
    <reaction evidence="1">
        <text>Hydrolysis of terminal non-reducing N-acetyl-D-hexosamine residues in N-acetyl-beta-D-hexosaminides.</text>
        <dbReference type="EC" id="3.2.1.52"/>
    </reaction>
</comment>